<organism evidence="1 2">
    <name type="scientific">Geodia barretti</name>
    <name type="common">Barrett's horny sponge</name>
    <dbReference type="NCBI Taxonomy" id="519541"/>
    <lineage>
        <taxon>Eukaryota</taxon>
        <taxon>Metazoa</taxon>
        <taxon>Porifera</taxon>
        <taxon>Demospongiae</taxon>
        <taxon>Heteroscleromorpha</taxon>
        <taxon>Tetractinellida</taxon>
        <taxon>Astrophorina</taxon>
        <taxon>Geodiidae</taxon>
        <taxon>Geodia</taxon>
    </lineage>
</organism>
<gene>
    <name evidence="1" type="ORF">GBAR_LOCUS55</name>
</gene>
<sequence>MALLKKLVSSAVSQSGNISNEALLWPNVENFCCHREDEVFLHGGITGDPVPPFACQFSPGVDTYMHKCNSIHIHYISLEIPYSHILAVADEEGITAAPQYKEVCCTITCQRTCNSFQCYFRYNLEARRGANCELQY</sequence>
<protein>
    <submittedName>
        <fullName evidence="1">Uncharacterized protein</fullName>
    </submittedName>
</protein>
<dbReference type="EMBL" id="CASHTH010000009">
    <property type="protein sequence ID" value="CAI7988811.1"/>
    <property type="molecule type" value="Genomic_DNA"/>
</dbReference>
<comment type="caution">
    <text evidence="1">The sequence shown here is derived from an EMBL/GenBank/DDBJ whole genome shotgun (WGS) entry which is preliminary data.</text>
</comment>
<dbReference type="Proteomes" id="UP001174909">
    <property type="component" value="Unassembled WGS sequence"/>
</dbReference>
<keyword evidence="2" id="KW-1185">Reference proteome</keyword>
<dbReference type="AlphaFoldDB" id="A0AA35VX64"/>
<evidence type="ECO:0000313" key="2">
    <source>
        <dbReference type="Proteomes" id="UP001174909"/>
    </source>
</evidence>
<accession>A0AA35VX64</accession>
<name>A0AA35VX64_GEOBA</name>
<reference evidence="1" key="1">
    <citation type="submission" date="2023-03" db="EMBL/GenBank/DDBJ databases">
        <authorList>
            <person name="Steffen K."/>
            <person name="Cardenas P."/>
        </authorList>
    </citation>
    <scope>NUCLEOTIDE SEQUENCE</scope>
</reference>
<proteinExistence type="predicted"/>
<evidence type="ECO:0000313" key="1">
    <source>
        <dbReference type="EMBL" id="CAI7988811.1"/>
    </source>
</evidence>